<sequence length="320" mass="37205">MEITLEDARRAFLNEMEELHEKELRSKLPPKLPDPGKFTIPCSINRVNIEEALLDLGSSINLMPLALVKKYNMGRITLSNKMELLMAVKSIVNAQGMIEDVLVKVNDLAFPVDFVVIDIDLADEKDIILGRPFVATSHACINMKLGELKVEMNEEVRTLKVYKNSSYQCYKAEVRDKDIEDARRELNQEWIEMINIEINSRGSIAEHIENEEEKLWHTKAFALGKSINCLKSSAELTRKKDTVHWLLNKIDKAIDIKWEKLTIRTEEHRQWIRKWKQHQRLTKSKFGVNNTNMKRTRREQLKVCSNIGTLLKMVRNEPIL</sequence>
<gene>
    <name evidence="1" type="ORF">A2U01_0019452</name>
</gene>
<dbReference type="CDD" id="cd00303">
    <property type="entry name" value="retropepsin_like"/>
    <property type="match status" value="1"/>
</dbReference>
<dbReference type="EMBL" id="LXQA010037616">
    <property type="protein sequence ID" value="MCH98450.1"/>
    <property type="molecule type" value="Genomic_DNA"/>
</dbReference>
<dbReference type="Proteomes" id="UP000265520">
    <property type="component" value="Unassembled WGS sequence"/>
</dbReference>
<evidence type="ECO:0000313" key="2">
    <source>
        <dbReference type="Proteomes" id="UP000265520"/>
    </source>
</evidence>
<protein>
    <recommendedName>
        <fullName evidence="3">Aspartic peptidase DDI1-type domain-containing protein</fullName>
    </recommendedName>
</protein>
<dbReference type="Gene3D" id="2.40.70.10">
    <property type="entry name" value="Acid Proteases"/>
    <property type="match status" value="1"/>
</dbReference>
<dbReference type="Pfam" id="PF08284">
    <property type="entry name" value="RVP_2"/>
    <property type="match status" value="1"/>
</dbReference>
<reference evidence="1 2" key="1">
    <citation type="journal article" date="2018" name="Front. Plant Sci.">
        <title>Red Clover (Trifolium pratense) and Zigzag Clover (T. medium) - A Picture of Genomic Similarities and Differences.</title>
        <authorList>
            <person name="Dluhosova J."/>
            <person name="Istvanek J."/>
            <person name="Nedelnik J."/>
            <person name="Repkova J."/>
        </authorList>
    </citation>
    <scope>NUCLEOTIDE SEQUENCE [LARGE SCALE GENOMIC DNA]</scope>
    <source>
        <strain evidence="2">cv. 10/8</strain>
        <tissue evidence="1">Leaf</tissue>
    </source>
</reference>
<evidence type="ECO:0008006" key="3">
    <source>
        <dbReference type="Google" id="ProtNLM"/>
    </source>
</evidence>
<name>A0A392NF77_9FABA</name>
<accession>A0A392NF77</accession>
<keyword evidence="2" id="KW-1185">Reference proteome</keyword>
<dbReference type="SUPFAM" id="SSF50630">
    <property type="entry name" value="Acid proteases"/>
    <property type="match status" value="1"/>
</dbReference>
<proteinExistence type="predicted"/>
<organism evidence="1 2">
    <name type="scientific">Trifolium medium</name>
    <dbReference type="NCBI Taxonomy" id="97028"/>
    <lineage>
        <taxon>Eukaryota</taxon>
        <taxon>Viridiplantae</taxon>
        <taxon>Streptophyta</taxon>
        <taxon>Embryophyta</taxon>
        <taxon>Tracheophyta</taxon>
        <taxon>Spermatophyta</taxon>
        <taxon>Magnoliopsida</taxon>
        <taxon>eudicotyledons</taxon>
        <taxon>Gunneridae</taxon>
        <taxon>Pentapetalae</taxon>
        <taxon>rosids</taxon>
        <taxon>fabids</taxon>
        <taxon>Fabales</taxon>
        <taxon>Fabaceae</taxon>
        <taxon>Papilionoideae</taxon>
        <taxon>50 kb inversion clade</taxon>
        <taxon>NPAAA clade</taxon>
        <taxon>Hologalegina</taxon>
        <taxon>IRL clade</taxon>
        <taxon>Trifolieae</taxon>
        <taxon>Trifolium</taxon>
    </lineage>
</organism>
<dbReference type="InterPro" id="IPR021109">
    <property type="entry name" value="Peptidase_aspartic_dom_sf"/>
</dbReference>
<dbReference type="PANTHER" id="PTHR33067:SF39">
    <property type="entry name" value="TRANSCRIPTION FACTOR INTERACTOR AND REGULATOR CCHC(ZN) FAMILY"/>
    <property type="match status" value="1"/>
</dbReference>
<evidence type="ECO:0000313" key="1">
    <source>
        <dbReference type="EMBL" id="MCH98450.1"/>
    </source>
</evidence>
<dbReference type="AlphaFoldDB" id="A0A392NF77"/>
<comment type="caution">
    <text evidence="1">The sequence shown here is derived from an EMBL/GenBank/DDBJ whole genome shotgun (WGS) entry which is preliminary data.</text>
</comment>
<dbReference type="PANTHER" id="PTHR33067">
    <property type="entry name" value="RNA-DIRECTED DNA POLYMERASE-RELATED"/>
    <property type="match status" value="1"/>
</dbReference>